<dbReference type="Proteomes" id="UP001400965">
    <property type="component" value="Unassembled WGS sequence"/>
</dbReference>
<keyword evidence="2" id="KW-1185">Reference proteome</keyword>
<reference evidence="2" key="1">
    <citation type="journal article" date="2019" name="Int. J. Syst. Evol. Microbiol.">
        <title>The Global Catalogue of Microorganisms (GCM) 10K type strain sequencing project: providing services to taxonomists for standard genome sequencing and annotation.</title>
        <authorList>
            <consortium name="The Broad Institute Genomics Platform"/>
            <consortium name="The Broad Institute Genome Sequencing Center for Infectious Disease"/>
            <person name="Wu L."/>
            <person name="Ma J."/>
        </authorList>
    </citation>
    <scope>NUCLEOTIDE SEQUENCE [LARGE SCALE GENOMIC DNA]</scope>
    <source>
        <strain evidence="2">JCM 6486</strain>
    </source>
</reference>
<dbReference type="RefSeq" id="WP_346046165.1">
    <property type="nucleotide sequence ID" value="NZ_BAAACP010000015.1"/>
</dbReference>
<dbReference type="EMBL" id="BAAACP010000015">
    <property type="protein sequence ID" value="GAA0865497.1"/>
    <property type="molecule type" value="Genomic_DNA"/>
</dbReference>
<comment type="caution">
    <text evidence="1">The sequence shown here is derived from an EMBL/GenBank/DDBJ whole genome shotgun (WGS) entry which is preliminary data.</text>
</comment>
<evidence type="ECO:0000313" key="2">
    <source>
        <dbReference type="Proteomes" id="UP001400965"/>
    </source>
</evidence>
<sequence length="128" mass="15035">MLKIRPHHFLCMKAFIGRGYSKDFTENMIDTINNLKENKNQKIEVVVDLDKLCSKCPNNIKNKICNTNESVVQMDKKVMKYFNIKTGVYEYEEIINLIYNNINEDIIKDICGNCSWYKVTNCKDLILL</sequence>
<organism evidence="1 2">
    <name type="scientific">Paraclostridium tenue</name>
    <dbReference type="NCBI Taxonomy" id="1737"/>
    <lineage>
        <taxon>Bacteria</taxon>
        <taxon>Bacillati</taxon>
        <taxon>Bacillota</taxon>
        <taxon>Clostridia</taxon>
        <taxon>Peptostreptococcales</taxon>
        <taxon>Peptostreptococcaceae</taxon>
        <taxon>Paraclostridium</taxon>
    </lineage>
</organism>
<evidence type="ECO:0000313" key="1">
    <source>
        <dbReference type="EMBL" id="GAA0865497.1"/>
    </source>
</evidence>
<accession>A0ABP3XIR3</accession>
<protein>
    <submittedName>
        <fullName evidence="1">DUF1284 domain-containing protein</fullName>
    </submittedName>
</protein>
<dbReference type="Pfam" id="PF06935">
    <property type="entry name" value="DUF1284"/>
    <property type="match status" value="1"/>
</dbReference>
<name>A0ABP3XIR3_9FIRM</name>
<proteinExistence type="predicted"/>
<gene>
    <name evidence="1" type="ORF">GCM10008917_23180</name>
</gene>
<dbReference type="InterPro" id="IPR009702">
    <property type="entry name" value="DUF1284"/>
</dbReference>